<dbReference type="Pfam" id="PF13604">
    <property type="entry name" value="AAA_30"/>
    <property type="match status" value="1"/>
</dbReference>
<dbReference type="SUPFAM" id="SSF55464">
    <property type="entry name" value="Origin of replication-binding domain, RBD-like"/>
    <property type="match status" value="1"/>
</dbReference>
<dbReference type="Pfam" id="PF08751">
    <property type="entry name" value="TrwC"/>
    <property type="match status" value="1"/>
</dbReference>
<dbReference type="NCBIfam" id="NF041492">
    <property type="entry name" value="MobF"/>
    <property type="match status" value="1"/>
</dbReference>
<dbReference type="Gene3D" id="3.40.50.300">
    <property type="entry name" value="P-loop containing nucleotide triphosphate hydrolases"/>
    <property type="match status" value="2"/>
</dbReference>
<evidence type="ECO:0000313" key="6">
    <source>
        <dbReference type="Proteomes" id="UP000475214"/>
    </source>
</evidence>
<evidence type="ECO:0000313" key="5">
    <source>
        <dbReference type="EMBL" id="NEE03842.1"/>
    </source>
</evidence>
<dbReference type="PANTHER" id="PTHR43788">
    <property type="entry name" value="DNA2/NAM7 HELICASE FAMILY MEMBER"/>
    <property type="match status" value="1"/>
</dbReference>
<dbReference type="Gene3D" id="2.30.30.940">
    <property type="match status" value="1"/>
</dbReference>
<dbReference type="InterPro" id="IPR050534">
    <property type="entry name" value="Coronavir_polyprotein_1ab"/>
</dbReference>
<reference evidence="5 6" key="1">
    <citation type="submission" date="2020-02" db="EMBL/GenBank/DDBJ databases">
        <authorList>
            <person name="Li X.-J."/>
            <person name="Han X.-M."/>
        </authorList>
    </citation>
    <scope>NUCLEOTIDE SEQUENCE [LARGE SCALE GENOMIC DNA]</scope>
    <source>
        <strain evidence="5 6">CCTCC AB 2017055</strain>
    </source>
</reference>
<feature type="region of interest" description="Disordered" evidence="3">
    <location>
        <begin position="106"/>
        <end position="129"/>
    </location>
</feature>
<feature type="domain" description="TrwC relaxase" evidence="4">
    <location>
        <begin position="7"/>
        <end position="363"/>
    </location>
</feature>
<dbReference type="Proteomes" id="UP000475214">
    <property type="component" value="Unassembled WGS sequence"/>
</dbReference>
<dbReference type="PANTHER" id="PTHR43788:SF6">
    <property type="entry name" value="DNA HELICASE B"/>
    <property type="match status" value="1"/>
</dbReference>
<sequence length="1182" mass="128064">MRVMSAGAGFAYLLKSVAAGDGDRKLGTPLTRYYAEKGTPPGRWLGSGVADLGDGRLVPGDVVGEEQLRLLLGEGRDPVTGEALGRAYPQYTAASDNAPSWTARAADGSSARVRSGTPGSSNGDDVGHGRRRAVAGYDFTFSVPKSVSVLWALADADTQEVIAAEHHGAIADVMALVERDIAATRTGHAGPDGAVAQVDVTGVIATAYDHFDSRSGDPQLHTHVVISNKVRTVRDGVWRSLDGRPLHASVVALSEHYRAVLADRLTRALGVRWVQHLRGPDRNPAWDIAGVPDELLREFSTRSTQIDRAKDVLLAQYVAAHGRQPSAQTVIRLRAQATLATRPEKTVRSLAELTVEWRHRAEAVLGEDATVWTRRILASQRPRATVQHERDVAPDDVAALADAVVRSVGEKRSTWLRWNLHAEASRQMMGIRFASTADRDATMTRVVDAAEQRSLRLTPPEAASTPEEFLRADGSSAFRPRHGAVFTSAELLDAEDRLLAHARTSTGPVIDEGAAAILLRRGQGRRLAGDQRRAVTRVVSSGRVVDVLVGPAGAGKTSTMTALRTVWEHVHGHGTVVGLAPSAAAAQVLADDLSIACENTAKWLHEHRHRRATLDRNQLVIIDEASLAGTFTLDAIASHAADAGAKILLVGDWAQLGAVEVGGAFALLARDRDDVAELNEVRRFRHDWEKHASLRLRSGDADVIDSYQAHGRIIDASTDHALDAAYSAWRADVTAGRASIMVADTHDTVTALNTRARADRIESGRVKPGGDVALRDGTRAGVGDRVITRRNERRLTTGDRWVKNGDRWTVTATHADGSITVRRAGRQYGATTTLPSAYAAEQVELAYAVTAHRAQGATVDTAHAIVTSASMTREALYVAMTRGRERNTVYVATDQPDLETHLKTPDEELTVRHVLEAVLQNVGAEASAHETLAAEQDRHTNIAQLAAEYDTIAAAAQRERWVSQLTRSGLTPDQADSLSRSAALGPLTAALRRAEAHNIDLDRALPQLVSQHSLTDAHDVAAVLHKRLTTALVRHQPRIHSRTRAGFVAGLIPRATGAMTDEMRTALLEREHLIEQRARFLAENAIRRREPWTRHLGPPPLGGQQRNAWLDAVTTIAAYRDRHAITEPLPLGPTGTDDHRHIDTAYARAALDDLRRLANTHQPTSTEPISRPQPDRTIGPSL</sequence>
<dbReference type="AlphaFoldDB" id="A0A6L9SHD7"/>
<proteinExistence type="predicted"/>
<gene>
    <name evidence="5" type="ORF">G1H10_27100</name>
</gene>
<keyword evidence="2" id="KW-0067">ATP-binding</keyword>
<dbReference type="EMBL" id="JAAGOA010000026">
    <property type="protein sequence ID" value="NEE03842.1"/>
    <property type="molecule type" value="Genomic_DNA"/>
</dbReference>
<evidence type="ECO:0000256" key="3">
    <source>
        <dbReference type="SAM" id="MobiDB-lite"/>
    </source>
</evidence>
<comment type="caution">
    <text evidence="5">The sequence shown here is derived from an EMBL/GenBank/DDBJ whole genome shotgun (WGS) entry which is preliminary data.</text>
</comment>
<name>A0A6L9SHD7_9ACTN</name>
<dbReference type="RefSeq" id="WP_163743855.1">
    <property type="nucleotide sequence ID" value="NZ_JAAGOA010000026.1"/>
</dbReference>
<evidence type="ECO:0000256" key="2">
    <source>
        <dbReference type="ARBA" id="ARBA00022840"/>
    </source>
</evidence>
<dbReference type="SUPFAM" id="SSF52540">
    <property type="entry name" value="P-loop containing nucleoside triphosphate hydrolases"/>
    <property type="match status" value="2"/>
</dbReference>
<dbReference type="InterPro" id="IPR014862">
    <property type="entry name" value="TrwC"/>
</dbReference>
<keyword evidence="6" id="KW-1185">Reference proteome</keyword>
<accession>A0A6L9SHD7</accession>
<keyword evidence="1" id="KW-0547">Nucleotide-binding</keyword>
<organism evidence="5 6">
    <name type="scientific">Phytoactinopolyspora halotolerans</name>
    <dbReference type="NCBI Taxonomy" id="1981512"/>
    <lineage>
        <taxon>Bacteria</taxon>
        <taxon>Bacillati</taxon>
        <taxon>Actinomycetota</taxon>
        <taxon>Actinomycetes</taxon>
        <taxon>Jiangellales</taxon>
        <taxon>Jiangellaceae</taxon>
        <taxon>Phytoactinopolyspora</taxon>
    </lineage>
</organism>
<evidence type="ECO:0000259" key="4">
    <source>
        <dbReference type="Pfam" id="PF08751"/>
    </source>
</evidence>
<evidence type="ECO:0000256" key="1">
    <source>
        <dbReference type="ARBA" id="ARBA00022741"/>
    </source>
</evidence>
<protein>
    <submittedName>
        <fullName evidence="5">Relaxase domain-containing protein</fullName>
    </submittedName>
</protein>
<feature type="region of interest" description="Disordered" evidence="3">
    <location>
        <begin position="1160"/>
        <end position="1182"/>
    </location>
</feature>
<dbReference type="InterPro" id="IPR027417">
    <property type="entry name" value="P-loop_NTPase"/>
</dbReference>
<dbReference type="CDD" id="cd18809">
    <property type="entry name" value="SF1_C_RecD"/>
    <property type="match status" value="1"/>
</dbReference>
<dbReference type="GO" id="GO:0003678">
    <property type="term" value="F:DNA helicase activity"/>
    <property type="evidence" value="ECO:0007669"/>
    <property type="project" value="UniProtKB-ARBA"/>
</dbReference>
<dbReference type="GO" id="GO:0005524">
    <property type="term" value="F:ATP binding"/>
    <property type="evidence" value="ECO:0007669"/>
    <property type="project" value="UniProtKB-KW"/>
</dbReference>